<dbReference type="Pfam" id="PF14541">
    <property type="entry name" value="TAXi_C"/>
    <property type="match status" value="1"/>
</dbReference>
<feature type="signal peptide" evidence="9">
    <location>
        <begin position="1"/>
        <end position="23"/>
    </location>
</feature>
<reference evidence="12" key="4">
    <citation type="journal article" date="2018" name="Nat. Plants">
        <title>Whole-genome landscape of Medicago truncatula symbiotic genes.</title>
        <authorList>
            <person name="Pecrix Y."/>
            <person name="Gamas P."/>
            <person name="Carrere S."/>
        </authorList>
    </citation>
    <scope>NUCLEOTIDE SEQUENCE</scope>
    <source>
        <tissue evidence="12">Leaves</tissue>
    </source>
</reference>
<organism evidence="11 14">
    <name type="scientific">Medicago truncatula</name>
    <name type="common">Barrel medic</name>
    <name type="synonym">Medicago tribuloides</name>
    <dbReference type="NCBI Taxonomy" id="3880"/>
    <lineage>
        <taxon>Eukaryota</taxon>
        <taxon>Viridiplantae</taxon>
        <taxon>Streptophyta</taxon>
        <taxon>Embryophyta</taxon>
        <taxon>Tracheophyta</taxon>
        <taxon>Spermatophyta</taxon>
        <taxon>Magnoliopsida</taxon>
        <taxon>eudicotyledons</taxon>
        <taxon>Gunneridae</taxon>
        <taxon>Pentapetalae</taxon>
        <taxon>rosids</taxon>
        <taxon>fabids</taxon>
        <taxon>Fabales</taxon>
        <taxon>Fabaceae</taxon>
        <taxon>Papilionoideae</taxon>
        <taxon>50 kb inversion clade</taxon>
        <taxon>NPAAA clade</taxon>
        <taxon>Hologalegina</taxon>
        <taxon>IRL clade</taxon>
        <taxon>Trifolieae</taxon>
        <taxon>Medicago</taxon>
    </lineage>
</organism>
<accession>A0A072TJV5</accession>
<feature type="active site" evidence="8">
    <location>
        <position position="324"/>
    </location>
</feature>
<dbReference type="InterPro" id="IPR021109">
    <property type="entry name" value="Peptidase_aspartic_dom_sf"/>
</dbReference>
<dbReference type="EnsemblPlants" id="KEH17168">
    <property type="protein sequence ID" value="KEH17168"/>
    <property type="gene ID" value="MTR_0036s0110"/>
</dbReference>
<dbReference type="PANTHER" id="PTHR47967">
    <property type="entry name" value="OS07G0603500 PROTEIN-RELATED"/>
    <property type="match status" value="1"/>
</dbReference>
<dbReference type="GO" id="GO:0005576">
    <property type="term" value="C:extracellular region"/>
    <property type="evidence" value="ECO:0000318"/>
    <property type="project" value="GO_Central"/>
</dbReference>
<dbReference type="Proteomes" id="UP000265566">
    <property type="component" value="Chromosome 2"/>
</dbReference>
<reference evidence="13" key="3">
    <citation type="submission" date="2015-06" db="UniProtKB">
        <authorList>
            <consortium name="EnsemblPlants"/>
        </authorList>
    </citation>
    <scope>IDENTIFICATION</scope>
    <source>
        <strain evidence="13">cv. Jemalong A17</strain>
    </source>
</reference>
<dbReference type="InterPro" id="IPR032861">
    <property type="entry name" value="TAXi_N"/>
</dbReference>
<dbReference type="InterPro" id="IPR033121">
    <property type="entry name" value="PEPTIDASE_A1"/>
</dbReference>
<feature type="active site" evidence="8">
    <location>
        <position position="113"/>
    </location>
</feature>
<keyword evidence="4 11" id="KW-0645">Protease</keyword>
<evidence type="ECO:0000256" key="4">
    <source>
        <dbReference type="ARBA" id="ARBA00022670"/>
    </source>
</evidence>
<evidence type="ECO:0000313" key="13">
    <source>
        <dbReference type="EnsemblPlants" id="KEH17168"/>
    </source>
</evidence>
<evidence type="ECO:0000256" key="9">
    <source>
        <dbReference type="SAM" id="SignalP"/>
    </source>
</evidence>
<evidence type="ECO:0000259" key="10">
    <source>
        <dbReference type="PROSITE" id="PS51767"/>
    </source>
</evidence>
<keyword evidence="9" id="KW-0732">Signal</keyword>
<evidence type="ECO:0000256" key="5">
    <source>
        <dbReference type="ARBA" id="ARBA00022750"/>
    </source>
</evidence>
<dbReference type="PRINTS" id="PR00792">
    <property type="entry name" value="PEPSIN"/>
</dbReference>
<dbReference type="Gene3D" id="2.40.70.10">
    <property type="entry name" value="Acid Proteases"/>
    <property type="match status" value="2"/>
</dbReference>
<evidence type="ECO:0000256" key="8">
    <source>
        <dbReference type="PIRSR" id="PIRSR601461-1"/>
    </source>
</evidence>
<dbReference type="GO" id="GO:0006508">
    <property type="term" value="P:proteolysis"/>
    <property type="evidence" value="ECO:0007669"/>
    <property type="project" value="UniProtKB-KW"/>
</dbReference>
<keyword evidence="5" id="KW-0064">Aspartyl protease</keyword>
<evidence type="ECO:0000256" key="3">
    <source>
        <dbReference type="ARBA" id="ARBA00022525"/>
    </source>
</evidence>
<keyword evidence="14" id="KW-1185">Reference proteome</keyword>
<evidence type="ECO:0000313" key="14">
    <source>
        <dbReference type="Proteomes" id="UP000002051"/>
    </source>
</evidence>
<keyword evidence="6 12" id="KW-0378">Hydrolase</keyword>
<comment type="similarity">
    <text evidence="2">Belongs to the peptidase A1 family.</text>
</comment>
<dbReference type="InterPro" id="IPR034161">
    <property type="entry name" value="Pepsin-like_plant"/>
</dbReference>
<reference evidence="11 14" key="2">
    <citation type="journal article" date="2014" name="BMC Genomics">
        <title>An improved genome release (version Mt4.0) for the model legume Medicago truncatula.</title>
        <authorList>
            <person name="Tang H."/>
            <person name="Krishnakumar V."/>
            <person name="Bidwell S."/>
            <person name="Rosen B."/>
            <person name="Chan A."/>
            <person name="Zhou S."/>
            <person name="Gentzbittel L."/>
            <person name="Childs K.L."/>
            <person name="Yandell M."/>
            <person name="Gundlach H."/>
            <person name="Mayer K.F."/>
            <person name="Schwartz D.C."/>
            <person name="Town C.D."/>
        </authorList>
    </citation>
    <scope>GENOME REANNOTATION</scope>
    <source>
        <strain evidence="11">A17</strain>
        <strain evidence="13 14">cv. Jemalong A17</strain>
    </source>
</reference>
<dbReference type="GO" id="GO:0004190">
    <property type="term" value="F:aspartic-type endopeptidase activity"/>
    <property type="evidence" value="ECO:0000318"/>
    <property type="project" value="GO_Central"/>
</dbReference>
<dbReference type="EMBL" id="KL402761">
    <property type="protein sequence ID" value="KEH17168.1"/>
    <property type="molecule type" value="Genomic_DNA"/>
</dbReference>
<evidence type="ECO:0000256" key="2">
    <source>
        <dbReference type="ARBA" id="ARBA00007447"/>
    </source>
</evidence>
<dbReference type="InterPro" id="IPR001461">
    <property type="entry name" value="Aspartic_peptidase_A1"/>
</dbReference>
<dbReference type="Gramene" id="rna10558">
    <property type="protein sequence ID" value="RHN74474.1"/>
    <property type="gene ID" value="gene10558"/>
</dbReference>
<dbReference type="SUPFAM" id="SSF50630">
    <property type="entry name" value="Acid proteases"/>
    <property type="match status" value="1"/>
</dbReference>
<dbReference type="CDD" id="cd05476">
    <property type="entry name" value="pepsin_A_like_plant"/>
    <property type="match status" value="1"/>
</dbReference>
<dbReference type="PROSITE" id="PS51767">
    <property type="entry name" value="PEPTIDASE_A1"/>
    <property type="match status" value="1"/>
</dbReference>
<comment type="subcellular location">
    <subcellularLocation>
        <location evidence="1">Secreted</location>
    </subcellularLocation>
</comment>
<keyword evidence="3" id="KW-0964">Secreted</keyword>
<dbReference type="InterPro" id="IPR051708">
    <property type="entry name" value="Plant_Aspart_Prot_A1"/>
</dbReference>
<evidence type="ECO:0000256" key="6">
    <source>
        <dbReference type="ARBA" id="ARBA00022801"/>
    </source>
</evidence>
<proteinExistence type="inferred from homology"/>
<dbReference type="FunFam" id="2.40.70.10:FF:000031">
    <property type="entry name" value="Aspartyl protease AED1"/>
    <property type="match status" value="1"/>
</dbReference>
<sequence length="443" mass="48501">MDALVFFILALFSLSSTLFIIEASKIQSGFSVDLIHRDSPMSPFYNPSMSKLDLIRNAAFRSKTRLTRFSHSLSLLSNENFQSTESIIKPNNGDYLMRIYIGTPPVEKLAIFDTGSDLTWVQCSPCINCFAQDTPLYDRTKSSSHTNLTCDTQSCTLLPKKQQFCGKSQECLYSYHYGDKSFSVGELVVDSISFGSNSGVDVNNVDMTFPKSIFGCGYYNIFTADNSGKTSGLVGLGAGPLSLVSQLGHSIGRKFSYCLVPFGSNSTSKLTFGNQSTITGNEVVSTPLIIKSLEPTFYFVNLEGITIGQKTIQTGQIDGNIIIDSGTTLTYLEQPFFDDFVTSVKEAIGLEEAVDIPSPFHYCFEDPNSMFPSIVLHFTGANVPLQPKNVLLLEENNLVCLAIVPSNIAGISILGNLAQIDFQVEYDLDGKKLSFAPSDCTKN</sequence>
<dbReference type="Proteomes" id="UP000002051">
    <property type="component" value="Unassembled WGS sequence"/>
</dbReference>
<evidence type="ECO:0000256" key="7">
    <source>
        <dbReference type="ARBA" id="ARBA00023180"/>
    </source>
</evidence>
<feature type="domain" description="Peptidase A1" evidence="10">
    <location>
        <begin position="95"/>
        <end position="436"/>
    </location>
</feature>
<evidence type="ECO:0000313" key="12">
    <source>
        <dbReference type="EMBL" id="RHN74474.1"/>
    </source>
</evidence>
<dbReference type="HOGENOM" id="CLU_005738_1_3_1"/>
<dbReference type="AlphaFoldDB" id="A0A072TJV5"/>
<dbReference type="InterPro" id="IPR032799">
    <property type="entry name" value="TAXi_C"/>
</dbReference>
<reference evidence="11 14" key="1">
    <citation type="journal article" date="2011" name="Nature">
        <title>The Medicago genome provides insight into the evolution of rhizobial symbioses.</title>
        <authorList>
            <person name="Young N.D."/>
            <person name="Debelle F."/>
            <person name="Oldroyd G.E."/>
            <person name="Geurts R."/>
            <person name="Cannon S.B."/>
            <person name="Udvardi M.K."/>
            <person name="Benedito V.A."/>
            <person name="Mayer K.F."/>
            <person name="Gouzy J."/>
            <person name="Schoof H."/>
            <person name="Van de Peer Y."/>
            <person name="Proost S."/>
            <person name="Cook D.R."/>
            <person name="Meyers B.C."/>
            <person name="Spannagl M."/>
            <person name="Cheung F."/>
            <person name="De Mita S."/>
            <person name="Krishnakumar V."/>
            <person name="Gundlach H."/>
            <person name="Zhou S."/>
            <person name="Mudge J."/>
            <person name="Bharti A.K."/>
            <person name="Murray J.D."/>
            <person name="Naoumkina M.A."/>
            <person name="Rosen B."/>
            <person name="Silverstein K.A."/>
            <person name="Tang H."/>
            <person name="Rombauts S."/>
            <person name="Zhao P.X."/>
            <person name="Zhou P."/>
            <person name="Barbe V."/>
            <person name="Bardou P."/>
            <person name="Bechner M."/>
            <person name="Bellec A."/>
            <person name="Berger A."/>
            <person name="Berges H."/>
            <person name="Bidwell S."/>
            <person name="Bisseling T."/>
            <person name="Choisne N."/>
            <person name="Couloux A."/>
            <person name="Denny R."/>
            <person name="Deshpande S."/>
            <person name="Dai X."/>
            <person name="Doyle J.J."/>
            <person name="Dudez A.M."/>
            <person name="Farmer A.D."/>
            <person name="Fouteau S."/>
            <person name="Franken C."/>
            <person name="Gibelin C."/>
            <person name="Gish J."/>
            <person name="Goldstein S."/>
            <person name="Gonzalez A.J."/>
            <person name="Green P.J."/>
            <person name="Hallab A."/>
            <person name="Hartog M."/>
            <person name="Hua A."/>
            <person name="Humphray S.J."/>
            <person name="Jeong D.H."/>
            <person name="Jing Y."/>
            <person name="Jocker A."/>
            <person name="Kenton S.M."/>
            <person name="Kim D.J."/>
            <person name="Klee K."/>
            <person name="Lai H."/>
            <person name="Lang C."/>
            <person name="Lin S."/>
            <person name="Macmil S.L."/>
            <person name="Magdelenat G."/>
            <person name="Matthews L."/>
            <person name="McCorrison J."/>
            <person name="Monaghan E.L."/>
            <person name="Mun J.H."/>
            <person name="Najar F.Z."/>
            <person name="Nicholson C."/>
            <person name="Noirot C."/>
            <person name="O'Bleness M."/>
            <person name="Paule C.R."/>
            <person name="Poulain J."/>
            <person name="Prion F."/>
            <person name="Qin B."/>
            <person name="Qu C."/>
            <person name="Retzel E.F."/>
            <person name="Riddle C."/>
            <person name="Sallet E."/>
            <person name="Samain S."/>
            <person name="Samson N."/>
            <person name="Sanders I."/>
            <person name="Saurat O."/>
            <person name="Scarpelli C."/>
            <person name="Schiex T."/>
            <person name="Segurens B."/>
            <person name="Severin A.J."/>
            <person name="Sherrier D.J."/>
            <person name="Shi R."/>
            <person name="Sims S."/>
            <person name="Singer S.R."/>
            <person name="Sinharoy S."/>
            <person name="Sterck L."/>
            <person name="Viollet A."/>
            <person name="Wang B.B."/>
            <person name="Wang K."/>
            <person name="Wang M."/>
            <person name="Wang X."/>
            <person name="Warfsmann J."/>
            <person name="Weissenbach J."/>
            <person name="White D.D."/>
            <person name="White J.D."/>
            <person name="Wiley G.B."/>
            <person name="Wincker P."/>
            <person name="Xing Y."/>
            <person name="Yang L."/>
            <person name="Yao Z."/>
            <person name="Ying F."/>
            <person name="Zhai J."/>
            <person name="Zhou L."/>
            <person name="Zuber A."/>
            <person name="Denarie J."/>
            <person name="Dixon R.A."/>
            <person name="May G.D."/>
            <person name="Schwartz D.C."/>
            <person name="Rogers J."/>
            <person name="Quetier F."/>
            <person name="Town C.D."/>
            <person name="Roe B.A."/>
        </authorList>
    </citation>
    <scope>NUCLEOTIDE SEQUENCE [LARGE SCALE GENOMIC DNA]</scope>
    <source>
        <strain evidence="11">A17</strain>
        <strain evidence="13 14">cv. Jemalong A17</strain>
    </source>
</reference>
<dbReference type="EC" id="3.4.23.12" evidence="12"/>
<dbReference type="PANTHER" id="PTHR47967:SF128">
    <property type="entry name" value="ASPARTIC PROTEINASE CDR1-LIKE"/>
    <property type="match status" value="1"/>
</dbReference>
<evidence type="ECO:0000313" key="11">
    <source>
        <dbReference type="EMBL" id="KEH17168.1"/>
    </source>
</evidence>
<dbReference type="OrthoDB" id="2747330at2759"/>
<dbReference type="FunFam" id="2.40.70.10:FF:000050">
    <property type="entry name" value="Aspartic proteinase CDR1"/>
    <property type="match status" value="1"/>
</dbReference>
<keyword evidence="7" id="KW-0325">Glycoprotein</keyword>
<dbReference type="Pfam" id="PF14543">
    <property type="entry name" value="TAXi_N"/>
    <property type="match status" value="1"/>
</dbReference>
<dbReference type="KEGG" id="mtr:25479868"/>
<feature type="chain" id="PRO_5014498737" evidence="9">
    <location>
        <begin position="24"/>
        <end position="443"/>
    </location>
</feature>
<protein>
    <submittedName>
        <fullName evidence="11">Eukaryotic aspartyl protease family protein</fullName>
    </submittedName>
    <submittedName>
        <fullName evidence="12">Putative nepenthesin</fullName>
        <ecNumber evidence="12">3.4.23.12</ecNumber>
    </submittedName>
</protein>
<evidence type="ECO:0000256" key="1">
    <source>
        <dbReference type="ARBA" id="ARBA00004613"/>
    </source>
</evidence>
<gene>
    <name evidence="13" type="primary">25479868</name>
    <name evidence="11" type="ORF">MTR_0036s0110</name>
    <name evidence="12" type="ORF">MtrunA17_Chr2g0310831</name>
</gene>
<name>A0A072TJV5_MEDTR</name>
<dbReference type="EMBL" id="PSQE01000002">
    <property type="protein sequence ID" value="RHN74474.1"/>
    <property type="molecule type" value="Genomic_DNA"/>
</dbReference>